<sequence length="824" mass="93403">MTRTASDDTTDRGTVYADVILPLSLARTYTYAVPEEFVGQLREGQRVEVQFSKNKHYAGIIRRMHGKQPNFKTKPILSVIDLEPLLTIRQLELWDWMAEYYCCTLGEVMTAGLPSHLKMASETIITLGPMFSDDVTQLDEDEYLVVEALTLQSELSLKNIRDILQRKTVYPVIRSLLDRHVIFPKEEMTDRYKALEVKCVRFSPQCRTEAERIAAFDKVSRSEKQTAVLLEFMQYSRTQPYVRRTDLSKRTGASDAVIKAMVKKEIFEFYDREISRIGGEEATAEAGELSAQQREALGGVRRCHELGKPALIHGVTSSGKTRVYLELMQEAIAADQQVLYLLPEIALTGQIIKRLQRVLGDRIMVYHSRLNNMERVEIWKAVLSGKTSVVGPRSALFLPFTNLGLVVVDEEHDPSFKQHDPSPRYNGRDVAMYLAHQHGARAILGSATPSLESWENAAAGKYGLVRMTERFGGIAPPEVVIADSRETDEKGMHHPFFTPTLLAEMRRTIERGEQVILFQNRRGFAPVYFCPTCEYTVQCVNCDVSLTYHKYQHRLRCHCCGYVTAPPESCPACGELQLKLSGTGTEKIEDELKIFLPDARIARMDLDTTRGKHALGKLIEKFEVGELDILVGTQMVTKGLDFERVGLVGVISADQLLRFPDFRADERAFQLMLQVAGRAGRRDRRGKVVIQAHEGNHPVLTDVLAADYDNFIQREAGHRSGLHFPPYRKMIRIQLRHTRRNTVEEAAKLMGTWLAHSLGDRLEGPFEPSVARLRTYYLQDMVVRFPPSAGEMRRVKDLLRRATDKLGQTQGLTGVRVVIDVDPY</sequence>
<dbReference type="GO" id="GO:0006310">
    <property type="term" value="P:DNA recombination"/>
    <property type="evidence" value="ECO:0007669"/>
    <property type="project" value="InterPro"/>
</dbReference>
<dbReference type="SMART" id="SM00487">
    <property type="entry name" value="DEXDc"/>
    <property type="match status" value="1"/>
</dbReference>
<dbReference type="RefSeq" id="WP_319936742.1">
    <property type="nucleotide sequence ID" value="NZ_JACIFF010000009.1"/>
</dbReference>
<keyword evidence="1 12" id="KW-0639">Primosome</keyword>
<evidence type="ECO:0000256" key="9">
    <source>
        <dbReference type="ARBA" id="ARBA00023125"/>
    </source>
</evidence>
<evidence type="ECO:0000256" key="10">
    <source>
        <dbReference type="ARBA" id="ARBA00023235"/>
    </source>
</evidence>
<evidence type="ECO:0000256" key="5">
    <source>
        <dbReference type="ARBA" id="ARBA00022801"/>
    </source>
</evidence>
<reference evidence="14 15" key="1">
    <citation type="submission" date="2020-08" db="EMBL/GenBank/DDBJ databases">
        <title>Genomic Encyclopedia of Type Strains, Phase IV (KMG-IV): sequencing the most valuable type-strain genomes for metagenomic binning, comparative biology and taxonomic classification.</title>
        <authorList>
            <person name="Goeker M."/>
        </authorList>
    </citation>
    <scope>NUCLEOTIDE SEQUENCE [LARGE SCALE GENOMIC DNA]</scope>
    <source>
        <strain evidence="14 15">DSM 105137</strain>
    </source>
</reference>
<evidence type="ECO:0000313" key="15">
    <source>
        <dbReference type="Proteomes" id="UP000576209"/>
    </source>
</evidence>
<comment type="cofactor">
    <cofactor evidence="12">
        <name>Zn(2+)</name>
        <dbReference type="ChEBI" id="CHEBI:29105"/>
    </cofactor>
    <text evidence="12">Binds 2 zinc ions per subunit.</text>
</comment>
<dbReference type="Gene3D" id="3.40.1440.60">
    <property type="entry name" value="PriA, 3(prime) DNA-binding domain"/>
    <property type="match status" value="1"/>
</dbReference>
<evidence type="ECO:0000256" key="8">
    <source>
        <dbReference type="ARBA" id="ARBA00022840"/>
    </source>
</evidence>
<evidence type="ECO:0000256" key="4">
    <source>
        <dbReference type="ARBA" id="ARBA00022741"/>
    </source>
</evidence>
<feature type="binding site" evidence="12">
    <location>
        <position position="570"/>
    </location>
    <ligand>
        <name>Zn(2+)</name>
        <dbReference type="ChEBI" id="CHEBI:29105"/>
        <label>1</label>
    </ligand>
</feature>
<dbReference type="InterPro" id="IPR005259">
    <property type="entry name" value="PriA"/>
</dbReference>
<dbReference type="Pfam" id="PF00270">
    <property type="entry name" value="DEAD"/>
    <property type="match status" value="1"/>
</dbReference>
<comment type="subunit">
    <text evidence="12">Component of the replication restart primosome.</text>
</comment>
<evidence type="ECO:0000256" key="12">
    <source>
        <dbReference type="HAMAP-Rule" id="MF_00983"/>
    </source>
</evidence>
<evidence type="ECO:0000256" key="1">
    <source>
        <dbReference type="ARBA" id="ARBA00022515"/>
    </source>
</evidence>
<dbReference type="AlphaFoldDB" id="A0A840EB10"/>
<dbReference type="InterPro" id="IPR011545">
    <property type="entry name" value="DEAD/DEAH_box_helicase_dom"/>
</dbReference>
<proteinExistence type="inferred from homology"/>
<comment type="caution">
    <text evidence="14">The sequence shown here is derived from an EMBL/GenBank/DDBJ whole genome shotgun (WGS) entry which is preliminary data.</text>
</comment>
<dbReference type="GO" id="GO:0006270">
    <property type="term" value="P:DNA replication initiation"/>
    <property type="evidence" value="ECO:0007669"/>
    <property type="project" value="TreeGrafter"/>
</dbReference>
<dbReference type="Pfam" id="PF18074">
    <property type="entry name" value="PriA_C"/>
    <property type="match status" value="1"/>
</dbReference>
<keyword evidence="9 12" id="KW-0238">DNA-binding</keyword>
<dbReference type="InterPro" id="IPR042115">
    <property type="entry name" value="PriA_3primeBD_sf"/>
</dbReference>
<feature type="binding site" evidence="12">
    <location>
        <position position="557"/>
    </location>
    <ligand>
        <name>Zn(2+)</name>
        <dbReference type="ChEBI" id="CHEBI:29105"/>
        <label>2</label>
    </ligand>
</feature>
<evidence type="ECO:0000259" key="13">
    <source>
        <dbReference type="PROSITE" id="PS51192"/>
    </source>
</evidence>
<feature type="binding site" evidence="12">
    <location>
        <position position="542"/>
    </location>
    <ligand>
        <name>Zn(2+)</name>
        <dbReference type="ChEBI" id="CHEBI:29105"/>
        <label>2</label>
    </ligand>
</feature>
<keyword evidence="3 12" id="KW-0479">Metal-binding</keyword>
<dbReference type="NCBIfam" id="TIGR00595">
    <property type="entry name" value="priA"/>
    <property type="match status" value="1"/>
</dbReference>
<feature type="domain" description="Helicase ATP-binding" evidence="13">
    <location>
        <begin position="301"/>
        <end position="467"/>
    </location>
</feature>
<dbReference type="GO" id="GO:0008270">
    <property type="term" value="F:zinc ion binding"/>
    <property type="evidence" value="ECO:0007669"/>
    <property type="project" value="UniProtKB-UniRule"/>
</dbReference>
<feature type="binding site" evidence="12">
    <location>
        <position position="560"/>
    </location>
    <ligand>
        <name>Zn(2+)</name>
        <dbReference type="ChEBI" id="CHEBI:29105"/>
        <label>2</label>
    </ligand>
</feature>
<dbReference type="GO" id="GO:0003677">
    <property type="term" value="F:DNA binding"/>
    <property type="evidence" value="ECO:0007669"/>
    <property type="project" value="UniProtKB-UniRule"/>
</dbReference>
<dbReference type="Pfam" id="PF00271">
    <property type="entry name" value="Helicase_C"/>
    <property type="match status" value="1"/>
</dbReference>
<keyword evidence="8 12" id="KW-0067">ATP-binding</keyword>
<comment type="function">
    <text evidence="12">Initiates the restart of stalled replication forks, which reloads the replicative helicase on sites other than the origin of replication. Recognizes and binds to abandoned replication forks and remodels them to uncover a helicase loading site. Promotes assembly of the primosome at these replication forks.</text>
</comment>
<dbReference type="Proteomes" id="UP000576209">
    <property type="component" value="Unassembled WGS sequence"/>
</dbReference>
<dbReference type="GO" id="GO:0005524">
    <property type="term" value="F:ATP binding"/>
    <property type="evidence" value="ECO:0007669"/>
    <property type="project" value="UniProtKB-UniRule"/>
</dbReference>
<comment type="similarity">
    <text evidence="12">Belongs to the helicase family. PriA subfamily.</text>
</comment>
<evidence type="ECO:0000256" key="7">
    <source>
        <dbReference type="ARBA" id="ARBA00022833"/>
    </source>
</evidence>
<comment type="catalytic activity">
    <reaction evidence="11 12">
        <text>ATP + H2O = ADP + phosphate + H(+)</text>
        <dbReference type="Rhea" id="RHEA:13065"/>
        <dbReference type="ChEBI" id="CHEBI:15377"/>
        <dbReference type="ChEBI" id="CHEBI:15378"/>
        <dbReference type="ChEBI" id="CHEBI:30616"/>
        <dbReference type="ChEBI" id="CHEBI:43474"/>
        <dbReference type="ChEBI" id="CHEBI:456216"/>
        <dbReference type="EC" id="5.6.2.4"/>
    </reaction>
</comment>
<dbReference type="SMART" id="SM00490">
    <property type="entry name" value="HELICc"/>
    <property type="match status" value="1"/>
</dbReference>
<dbReference type="GO" id="GO:0016787">
    <property type="term" value="F:hydrolase activity"/>
    <property type="evidence" value="ECO:0007669"/>
    <property type="project" value="UniProtKB-KW"/>
</dbReference>
<dbReference type="InterPro" id="IPR027417">
    <property type="entry name" value="P-loop_NTPase"/>
</dbReference>
<dbReference type="InterPro" id="IPR041222">
    <property type="entry name" value="PriA_3primeBD"/>
</dbReference>
<dbReference type="GO" id="GO:0006302">
    <property type="term" value="P:double-strand break repair"/>
    <property type="evidence" value="ECO:0007669"/>
    <property type="project" value="InterPro"/>
</dbReference>
<evidence type="ECO:0000256" key="3">
    <source>
        <dbReference type="ARBA" id="ARBA00022723"/>
    </source>
</evidence>
<dbReference type="CDD" id="cd17929">
    <property type="entry name" value="DEXHc_priA"/>
    <property type="match status" value="1"/>
</dbReference>
<dbReference type="EMBL" id="JACIFF010000009">
    <property type="protein sequence ID" value="MBB4080627.1"/>
    <property type="molecule type" value="Genomic_DNA"/>
</dbReference>
<keyword evidence="6 12" id="KW-0347">Helicase</keyword>
<dbReference type="PANTHER" id="PTHR30580">
    <property type="entry name" value="PRIMOSOMAL PROTEIN N"/>
    <property type="match status" value="1"/>
</dbReference>
<dbReference type="HAMAP" id="MF_00983">
    <property type="entry name" value="PriA"/>
    <property type="match status" value="1"/>
</dbReference>
<keyword evidence="5 12" id="KW-0378">Hydrolase</keyword>
<keyword evidence="15" id="KW-1185">Reference proteome</keyword>
<dbReference type="InterPro" id="IPR014001">
    <property type="entry name" value="Helicase_ATP-bd"/>
</dbReference>
<keyword evidence="4 12" id="KW-0547">Nucleotide-binding</keyword>
<keyword evidence="7 12" id="KW-0862">Zinc</keyword>
<dbReference type="Pfam" id="PF18319">
    <property type="entry name" value="Zn_ribbon_PriA"/>
    <property type="match status" value="1"/>
</dbReference>
<organism evidence="14 15">
    <name type="scientific">Neolewinella aquimaris</name>
    <dbReference type="NCBI Taxonomy" id="1835722"/>
    <lineage>
        <taxon>Bacteria</taxon>
        <taxon>Pseudomonadati</taxon>
        <taxon>Bacteroidota</taxon>
        <taxon>Saprospiria</taxon>
        <taxon>Saprospirales</taxon>
        <taxon>Lewinellaceae</taxon>
        <taxon>Neolewinella</taxon>
    </lineage>
</organism>
<feature type="binding site" evidence="12">
    <location>
        <position position="539"/>
    </location>
    <ligand>
        <name>Zn(2+)</name>
        <dbReference type="ChEBI" id="CHEBI:29105"/>
        <label>2</label>
    </ligand>
</feature>
<feature type="binding site" evidence="12">
    <location>
        <position position="533"/>
    </location>
    <ligand>
        <name>Zn(2+)</name>
        <dbReference type="ChEBI" id="CHEBI:29105"/>
        <label>1</label>
    </ligand>
</feature>
<dbReference type="FunFam" id="3.40.1440.60:FF:000001">
    <property type="entry name" value="Primosomal protein N"/>
    <property type="match status" value="1"/>
</dbReference>
<protein>
    <recommendedName>
        <fullName evidence="12">Replication restart protein PriA</fullName>
    </recommendedName>
    <alternativeName>
        <fullName evidence="12">ATP-dependent DNA helicase PriA</fullName>
        <ecNumber evidence="12">5.6.2.4</ecNumber>
    </alternativeName>
    <alternativeName>
        <fullName evidence="12">DNA 3'-5' helicase PriA</fullName>
    </alternativeName>
</protein>
<dbReference type="EC" id="5.6.2.4" evidence="12"/>
<dbReference type="SUPFAM" id="SSF52540">
    <property type="entry name" value="P-loop containing nucleoside triphosphate hydrolases"/>
    <property type="match status" value="2"/>
</dbReference>
<dbReference type="GO" id="GO:0006269">
    <property type="term" value="P:DNA replication, synthesis of primer"/>
    <property type="evidence" value="ECO:0007669"/>
    <property type="project" value="UniProtKB-KW"/>
</dbReference>
<feature type="binding site" evidence="12">
    <location>
        <position position="573"/>
    </location>
    <ligand>
        <name>Zn(2+)</name>
        <dbReference type="ChEBI" id="CHEBI:29105"/>
        <label>1</label>
    </ligand>
</feature>
<evidence type="ECO:0000256" key="2">
    <source>
        <dbReference type="ARBA" id="ARBA00022705"/>
    </source>
</evidence>
<dbReference type="PROSITE" id="PS51192">
    <property type="entry name" value="HELICASE_ATP_BIND_1"/>
    <property type="match status" value="1"/>
</dbReference>
<keyword evidence="10 12" id="KW-0413">Isomerase</keyword>
<evidence type="ECO:0000256" key="6">
    <source>
        <dbReference type="ARBA" id="ARBA00022806"/>
    </source>
</evidence>
<dbReference type="PANTHER" id="PTHR30580:SF0">
    <property type="entry name" value="PRIMOSOMAL PROTEIN N"/>
    <property type="match status" value="1"/>
</dbReference>
<dbReference type="GO" id="GO:1990077">
    <property type="term" value="C:primosome complex"/>
    <property type="evidence" value="ECO:0007669"/>
    <property type="project" value="UniProtKB-UniRule"/>
</dbReference>
<feature type="binding site" evidence="12">
    <location>
        <position position="530"/>
    </location>
    <ligand>
        <name>Zn(2+)</name>
        <dbReference type="ChEBI" id="CHEBI:29105"/>
        <label>1</label>
    </ligand>
</feature>
<dbReference type="GO" id="GO:0043138">
    <property type="term" value="F:3'-5' DNA helicase activity"/>
    <property type="evidence" value="ECO:0007669"/>
    <property type="project" value="UniProtKB-EC"/>
</dbReference>
<dbReference type="Gene3D" id="3.40.50.300">
    <property type="entry name" value="P-loop containing nucleotide triphosphate hydrolases"/>
    <property type="match status" value="2"/>
</dbReference>
<dbReference type="FunFam" id="3.40.50.300:FF:000489">
    <property type="entry name" value="Primosome assembly protein PriA"/>
    <property type="match status" value="1"/>
</dbReference>
<keyword evidence="2 12" id="KW-0235">DNA replication</keyword>
<dbReference type="InterPro" id="IPR040498">
    <property type="entry name" value="PriA_CRR"/>
</dbReference>
<gene>
    <name evidence="12" type="primary">priA</name>
    <name evidence="14" type="ORF">GGR28_003262</name>
</gene>
<dbReference type="InterPro" id="IPR041236">
    <property type="entry name" value="PriA_C"/>
</dbReference>
<dbReference type="Pfam" id="PF17764">
    <property type="entry name" value="PriA_3primeBD"/>
    <property type="match status" value="1"/>
</dbReference>
<evidence type="ECO:0000313" key="14">
    <source>
        <dbReference type="EMBL" id="MBB4080627.1"/>
    </source>
</evidence>
<evidence type="ECO:0000256" key="11">
    <source>
        <dbReference type="ARBA" id="ARBA00048988"/>
    </source>
</evidence>
<dbReference type="InterPro" id="IPR001650">
    <property type="entry name" value="Helicase_C-like"/>
</dbReference>
<accession>A0A840EB10</accession>
<name>A0A840EB10_9BACT</name>
<comment type="catalytic activity">
    <reaction evidence="12">
        <text>Couples ATP hydrolysis with the unwinding of duplex DNA by translocating in the 3'-5' direction.</text>
        <dbReference type="EC" id="5.6.2.4"/>
    </reaction>
</comment>